<reference evidence="9" key="1">
    <citation type="submission" date="2017-02" db="UniProtKB">
        <authorList>
            <consortium name="WormBaseParasite"/>
        </authorList>
    </citation>
    <scope>IDENTIFICATION</scope>
</reference>
<proteinExistence type="inferred from homology"/>
<evidence type="ECO:0000256" key="5">
    <source>
        <dbReference type="ARBA" id="ARBA00023136"/>
    </source>
</evidence>
<evidence type="ECO:0000256" key="1">
    <source>
        <dbReference type="ARBA" id="ARBA00004141"/>
    </source>
</evidence>
<evidence type="ECO:0000256" key="6">
    <source>
        <dbReference type="ARBA" id="ARBA00023180"/>
    </source>
</evidence>
<keyword evidence="4 7" id="KW-1133">Transmembrane helix</keyword>
<dbReference type="AlphaFoldDB" id="A0A0N4VA15"/>
<dbReference type="InterPro" id="IPR003392">
    <property type="entry name" value="PTHD_SSD"/>
</dbReference>
<comment type="subcellular location">
    <subcellularLocation>
        <location evidence="1">Membrane</location>
        <topology evidence="1">Multi-pass membrane protein</topology>
    </subcellularLocation>
</comment>
<dbReference type="PROSITE" id="PS50156">
    <property type="entry name" value="SSD"/>
    <property type="match status" value="1"/>
</dbReference>
<feature type="transmembrane region" description="Helical" evidence="7">
    <location>
        <begin position="262"/>
        <end position="284"/>
    </location>
</feature>
<feature type="transmembrane region" description="Helical" evidence="7">
    <location>
        <begin position="334"/>
        <end position="353"/>
    </location>
</feature>
<dbReference type="InterPro" id="IPR051697">
    <property type="entry name" value="Patched_domain-protein"/>
</dbReference>
<dbReference type="Pfam" id="PF02460">
    <property type="entry name" value="Patched"/>
    <property type="match status" value="1"/>
</dbReference>
<keyword evidence="6" id="KW-0325">Glycoprotein</keyword>
<name>A0A0N4VA15_ENTVE</name>
<accession>A0A0N4VA15</accession>
<dbReference type="InterPro" id="IPR000731">
    <property type="entry name" value="SSD"/>
</dbReference>
<feature type="transmembrane region" description="Helical" evidence="7">
    <location>
        <begin position="231"/>
        <end position="250"/>
    </location>
</feature>
<feature type="transmembrane region" description="Helical" evidence="7">
    <location>
        <begin position="850"/>
        <end position="872"/>
    </location>
</feature>
<dbReference type="Gene3D" id="1.20.1640.10">
    <property type="entry name" value="Multidrug efflux transporter AcrB transmembrane domain"/>
    <property type="match status" value="2"/>
</dbReference>
<dbReference type="GO" id="GO:0006897">
    <property type="term" value="P:endocytosis"/>
    <property type="evidence" value="ECO:0007669"/>
    <property type="project" value="TreeGrafter"/>
</dbReference>
<feature type="transmembrane region" description="Helical" evidence="7">
    <location>
        <begin position="825"/>
        <end position="844"/>
    </location>
</feature>
<sequence>LQLIPLITTLVSTLGLRNFHSQDDIWDIYSPLNGRSRIEEKALQRFEHASSSHHYRIQILVNKKDGGDLMNEMSINEMLTVHKFVVENITVTEHNKVYGYKDFCGVYCNDSNAIVLAFVQAVVDINGRTTSIQLTYPNAQALQKRLFVGYSLGDLHFSSFDPTVVDGFKLFVLHFMVDLSIPHGRAIAEKFEEKLRIVFQTATRESANLEFGLLSRNRELEEQRRISLVSLPYLGVTAAVLTLFMIITLVNFPLYKSQHIEAVVGVLSPAMALITTAGFLWGIGYPFSNILTVVPFLVVTIGIDDAFLILAGWRHSSSISTFEKRMGATLAKSGASVTVTSVTDVLCFAVGLISNLPVVQLFCIYTAFALTLDFIYQLTFFTSVVAYCGRRQMKLDEKRRYATNNLLVEQKGILKKIFKKITRFGAAVADEKGKRSVAPAENMVTGDFFKPQIPFKNEQRSRLLQFVDFLHHSATRTVVMAIFIGHLAASTYLCTLVNTDFEMENLYLKDSPLNSISRKMQKFVLNESFVVNFALYPMPNFGDPFIRETFNKMITDLETIPKYSRGELGTNVWVREFTDAVTFWGEEGDFWKQDELLKHFREYGLDENSITTSLKADGTEIISGFTWTIAYHNMQNFLEVQDLVELRRKVIANYSEFFQVSSHHPLEKVPTESAASAPANFLQTAGKFSAVILMSVLVFLFVLDFGAIVAVVLSILSICIGTVGYLHLWGVHLDAVSLISMLMSIGFSVDYSAHICYHFFTQNKPNDTNSKPTKKSSSNGISIIVGSETSSKNSNIHSSSSRRTDTRTRLETTFKGVGWPVMQSGFSTALGMIPLVLIRAYVVAVFWKTVLLVTILGMFHALFLLPVIFLIFSDLSYHVRRIFR</sequence>
<evidence type="ECO:0000313" key="9">
    <source>
        <dbReference type="WBParaSite" id="EVEC_0000729401-mRNA-1"/>
    </source>
</evidence>
<evidence type="ECO:0000256" key="4">
    <source>
        <dbReference type="ARBA" id="ARBA00022989"/>
    </source>
</evidence>
<dbReference type="WBParaSite" id="EVEC_0000729401-mRNA-1">
    <property type="protein sequence ID" value="EVEC_0000729401-mRNA-1"/>
    <property type="gene ID" value="EVEC_0000729401"/>
</dbReference>
<keyword evidence="5 7" id="KW-0472">Membrane</keyword>
<dbReference type="PANTHER" id="PTHR10796">
    <property type="entry name" value="PATCHED-RELATED"/>
    <property type="match status" value="1"/>
</dbReference>
<organism evidence="9">
    <name type="scientific">Enterobius vermicularis</name>
    <name type="common">Human pinworm</name>
    <dbReference type="NCBI Taxonomy" id="51028"/>
    <lineage>
        <taxon>Eukaryota</taxon>
        <taxon>Metazoa</taxon>
        <taxon>Ecdysozoa</taxon>
        <taxon>Nematoda</taxon>
        <taxon>Chromadorea</taxon>
        <taxon>Rhabditida</taxon>
        <taxon>Spirurina</taxon>
        <taxon>Oxyuridomorpha</taxon>
        <taxon>Oxyuroidea</taxon>
        <taxon>Oxyuridae</taxon>
        <taxon>Enterobius</taxon>
    </lineage>
</organism>
<evidence type="ECO:0000256" key="7">
    <source>
        <dbReference type="SAM" id="Phobius"/>
    </source>
</evidence>
<evidence type="ECO:0000259" key="8">
    <source>
        <dbReference type="PROSITE" id="PS50156"/>
    </source>
</evidence>
<comment type="similarity">
    <text evidence="2">Belongs to the patched family.</text>
</comment>
<feature type="transmembrane region" description="Helical" evidence="7">
    <location>
        <begin position="290"/>
        <end position="313"/>
    </location>
</feature>
<feature type="transmembrane region" description="Helical" evidence="7">
    <location>
        <begin position="359"/>
        <end position="389"/>
    </location>
</feature>
<evidence type="ECO:0000256" key="2">
    <source>
        <dbReference type="ARBA" id="ARBA00005585"/>
    </source>
</evidence>
<dbReference type="SUPFAM" id="SSF82866">
    <property type="entry name" value="Multidrug efflux transporter AcrB transmembrane domain"/>
    <property type="match status" value="2"/>
</dbReference>
<dbReference type="PANTHER" id="PTHR10796:SF103">
    <property type="entry name" value="SSD DOMAIN-CONTAINING PROTEIN"/>
    <property type="match status" value="1"/>
</dbReference>
<dbReference type="GO" id="GO:0005886">
    <property type="term" value="C:plasma membrane"/>
    <property type="evidence" value="ECO:0007669"/>
    <property type="project" value="TreeGrafter"/>
</dbReference>
<feature type="transmembrane region" description="Helical" evidence="7">
    <location>
        <begin position="735"/>
        <end position="760"/>
    </location>
</feature>
<protein>
    <submittedName>
        <fullName evidence="9">SSD domain-containing protein</fullName>
    </submittedName>
</protein>
<evidence type="ECO:0000256" key="3">
    <source>
        <dbReference type="ARBA" id="ARBA00022692"/>
    </source>
</evidence>
<dbReference type="GO" id="GO:0018996">
    <property type="term" value="P:molting cycle, collagen and cuticulin-based cuticle"/>
    <property type="evidence" value="ECO:0007669"/>
    <property type="project" value="TreeGrafter"/>
</dbReference>
<keyword evidence="3 7" id="KW-0812">Transmembrane</keyword>
<feature type="domain" description="SSD" evidence="8">
    <location>
        <begin position="230"/>
        <end position="387"/>
    </location>
</feature>
<dbReference type="GO" id="GO:0030659">
    <property type="term" value="C:cytoplasmic vesicle membrane"/>
    <property type="evidence" value="ECO:0007669"/>
    <property type="project" value="TreeGrafter"/>
</dbReference>
<feature type="transmembrane region" description="Helical" evidence="7">
    <location>
        <begin position="690"/>
        <end position="723"/>
    </location>
</feature>